<comment type="caution">
    <text evidence="11">The sequence shown here is derived from an EMBL/GenBank/DDBJ whole genome shotgun (WGS) entry which is preliminary data.</text>
</comment>
<proteinExistence type="inferred from homology"/>
<keyword evidence="12" id="KW-1185">Reference proteome</keyword>
<dbReference type="Gene3D" id="1.20.5.2950">
    <property type="match status" value="1"/>
</dbReference>
<reference evidence="11 12" key="1">
    <citation type="submission" date="2024-09" db="EMBL/GenBank/DDBJ databases">
        <authorList>
            <person name="Sun Q."/>
            <person name="Mori K."/>
        </authorList>
    </citation>
    <scope>NUCLEOTIDE SEQUENCE [LARGE SCALE GENOMIC DNA]</scope>
    <source>
        <strain evidence="11 12">JCM 3143</strain>
    </source>
</reference>
<feature type="region of interest" description="Disordered" evidence="10">
    <location>
        <begin position="192"/>
        <end position="254"/>
    </location>
</feature>
<evidence type="ECO:0000256" key="3">
    <source>
        <dbReference type="ARBA" id="ARBA00018787"/>
    </source>
</evidence>
<name>A0ABV5SGU9_9ACTN</name>
<evidence type="ECO:0000313" key="12">
    <source>
        <dbReference type="Proteomes" id="UP001589532"/>
    </source>
</evidence>
<evidence type="ECO:0000256" key="6">
    <source>
        <dbReference type="ARBA" id="ARBA00023054"/>
    </source>
</evidence>
<keyword evidence="6 9" id="KW-0175">Coiled coil</keyword>
<evidence type="ECO:0000256" key="9">
    <source>
        <dbReference type="SAM" id="Coils"/>
    </source>
</evidence>
<feature type="region of interest" description="Disordered" evidence="10">
    <location>
        <begin position="267"/>
        <end position="298"/>
    </location>
</feature>
<organism evidence="11 12">
    <name type="scientific">Nonomuraea helvata</name>
    <dbReference type="NCBI Taxonomy" id="37484"/>
    <lineage>
        <taxon>Bacteria</taxon>
        <taxon>Bacillati</taxon>
        <taxon>Actinomycetota</taxon>
        <taxon>Actinomycetes</taxon>
        <taxon>Streptosporangiales</taxon>
        <taxon>Streptosporangiaceae</taxon>
        <taxon>Nonomuraea</taxon>
    </lineage>
</organism>
<evidence type="ECO:0000256" key="8">
    <source>
        <dbReference type="ARBA" id="ARBA00031737"/>
    </source>
</evidence>
<evidence type="ECO:0000256" key="5">
    <source>
        <dbReference type="ARBA" id="ARBA00022618"/>
    </source>
</evidence>
<comment type="similarity">
    <text evidence="2">Belongs to the DivIVA family.</text>
</comment>
<keyword evidence="7" id="KW-0131">Cell cycle</keyword>
<gene>
    <name evidence="11" type="ORF">ACFFSA_48265</name>
</gene>
<evidence type="ECO:0000256" key="1">
    <source>
        <dbReference type="ARBA" id="ARBA00004496"/>
    </source>
</evidence>
<dbReference type="EMBL" id="JBHMBW010000103">
    <property type="protein sequence ID" value="MFB9630913.1"/>
    <property type="molecule type" value="Genomic_DNA"/>
</dbReference>
<evidence type="ECO:0000256" key="10">
    <source>
        <dbReference type="SAM" id="MobiDB-lite"/>
    </source>
</evidence>
<evidence type="ECO:0000313" key="11">
    <source>
        <dbReference type="EMBL" id="MFB9630913.1"/>
    </source>
</evidence>
<dbReference type="Gene3D" id="6.10.250.660">
    <property type="match status" value="1"/>
</dbReference>
<dbReference type="InterPro" id="IPR019933">
    <property type="entry name" value="DivIVA_domain"/>
</dbReference>
<dbReference type="Proteomes" id="UP001589532">
    <property type="component" value="Unassembled WGS sequence"/>
</dbReference>
<feature type="coiled-coil region" evidence="9">
    <location>
        <begin position="102"/>
        <end position="144"/>
    </location>
</feature>
<keyword evidence="4" id="KW-0963">Cytoplasm</keyword>
<evidence type="ECO:0000256" key="4">
    <source>
        <dbReference type="ARBA" id="ARBA00022490"/>
    </source>
</evidence>
<accession>A0ABV5SGU9</accession>
<dbReference type="InterPro" id="IPR007793">
    <property type="entry name" value="DivIVA_fam"/>
</dbReference>
<dbReference type="PANTHER" id="PTHR35794:SF2">
    <property type="entry name" value="CELL DIVISION PROTEIN DIVIVA"/>
    <property type="match status" value="1"/>
</dbReference>
<dbReference type="PANTHER" id="PTHR35794">
    <property type="entry name" value="CELL DIVISION PROTEIN DIVIVA"/>
    <property type="match status" value="1"/>
</dbReference>
<evidence type="ECO:0000256" key="7">
    <source>
        <dbReference type="ARBA" id="ARBA00023306"/>
    </source>
</evidence>
<feature type="compositionally biased region" description="Gly residues" evidence="10">
    <location>
        <begin position="226"/>
        <end position="236"/>
    </location>
</feature>
<dbReference type="RefSeq" id="WP_344984550.1">
    <property type="nucleotide sequence ID" value="NZ_BAAAXV010000001.1"/>
</dbReference>
<protein>
    <recommendedName>
        <fullName evidence="3">Cell wall synthesis protein Wag31</fullName>
    </recommendedName>
    <alternativeName>
        <fullName evidence="8">Antigen 84</fullName>
    </alternativeName>
</protein>
<comment type="subcellular location">
    <subcellularLocation>
        <location evidence="1">Cytoplasm</location>
    </subcellularLocation>
</comment>
<evidence type="ECO:0000256" key="2">
    <source>
        <dbReference type="ARBA" id="ARBA00009008"/>
    </source>
</evidence>
<dbReference type="NCBIfam" id="TIGR03544">
    <property type="entry name" value="DivI1A_domain"/>
    <property type="match status" value="1"/>
</dbReference>
<keyword evidence="5" id="KW-0132">Cell division</keyword>
<sequence length="298" mass="30737">MHVKHEEHDHRLQLPFSHAVGDDSGALPVHAAGPGQLALLTPAAVHHQVFSVVRLRAGYDLAEVDAFLASVETTLGLLWQDNAHLRERLANIPVPPSPSDTLAEAERAAQETVETARQEARQILAEARAEAQRVRREAAAVAEALARTARVAYREAVEEQLDQFDAALSHHGRQLQDSLRAQLGRLRGALEDPAMPDIAPSGHGTSGHALPGQATSGLATCSPGAPGAGAHPGGGAHADPVAHVGDGARSGPVAHVDADAHTGPVARIVDGARPGDGPHGGLVAHSGHGARTGPVAAP</sequence>